<organism evidence="1 2">
    <name type="scientific">Auriscalpium vulgare</name>
    <dbReference type="NCBI Taxonomy" id="40419"/>
    <lineage>
        <taxon>Eukaryota</taxon>
        <taxon>Fungi</taxon>
        <taxon>Dikarya</taxon>
        <taxon>Basidiomycota</taxon>
        <taxon>Agaricomycotina</taxon>
        <taxon>Agaricomycetes</taxon>
        <taxon>Russulales</taxon>
        <taxon>Auriscalpiaceae</taxon>
        <taxon>Auriscalpium</taxon>
    </lineage>
</organism>
<protein>
    <submittedName>
        <fullName evidence="1">Uncharacterized protein</fullName>
    </submittedName>
</protein>
<reference evidence="1" key="1">
    <citation type="submission" date="2021-02" db="EMBL/GenBank/DDBJ databases">
        <authorList>
            <consortium name="DOE Joint Genome Institute"/>
            <person name="Ahrendt S."/>
            <person name="Looney B.P."/>
            <person name="Miyauchi S."/>
            <person name="Morin E."/>
            <person name="Drula E."/>
            <person name="Courty P.E."/>
            <person name="Chicoki N."/>
            <person name="Fauchery L."/>
            <person name="Kohler A."/>
            <person name="Kuo A."/>
            <person name="Labutti K."/>
            <person name="Pangilinan J."/>
            <person name="Lipzen A."/>
            <person name="Riley R."/>
            <person name="Andreopoulos W."/>
            <person name="He G."/>
            <person name="Johnson J."/>
            <person name="Barry K.W."/>
            <person name="Grigoriev I.V."/>
            <person name="Nagy L."/>
            <person name="Hibbett D."/>
            <person name="Henrissat B."/>
            <person name="Matheny P.B."/>
            <person name="Labbe J."/>
            <person name="Martin F."/>
        </authorList>
    </citation>
    <scope>NUCLEOTIDE SEQUENCE</scope>
    <source>
        <strain evidence="1">FP105234-sp</strain>
    </source>
</reference>
<sequence length="105" mass="11308">MKSGLRAPRRRAARTRGFGRHKGPFRRTRDGRPISRWSFHAASSPAPADVTVPALPASLARRRGTASPSPRPPRFPGHLASPRSPALSAMSLATQAFTSLPDGLF</sequence>
<keyword evidence="2" id="KW-1185">Reference proteome</keyword>
<dbReference type="Proteomes" id="UP000814033">
    <property type="component" value="Unassembled WGS sequence"/>
</dbReference>
<proteinExistence type="predicted"/>
<gene>
    <name evidence="1" type="ORF">FA95DRAFT_1558596</name>
</gene>
<accession>A0ACB8RVG0</accession>
<evidence type="ECO:0000313" key="2">
    <source>
        <dbReference type="Proteomes" id="UP000814033"/>
    </source>
</evidence>
<name>A0ACB8RVG0_9AGAM</name>
<comment type="caution">
    <text evidence="1">The sequence shown here is derived from an EMBL/GenBank/DDBJ whole genome shotgun (WGS) entry which is preliminary data.</text>
</comment>
<evidence type="ECO:0000313" key="1">
    <source>
        <dbReference type="EMBL" id="KAI0047935.1"/>
    </source>
</evidence>
<reference evidence="1" key="2">
    <citation type="journal article" date="2022" name="New Phytol.">
        <title>Evolutionary transition to the ectomycorrhizal habit in the genomes of a hyperdiverse lineage of mushroom-forming fungi.</title>
        <authorList>
            <person name="Looney B."/>
            <person name="Miyauchi S."/>
            <person name="Morin E."/>
            <person name="Drula E."/>
            <person name="Courty P.E."/>
            <person name="Kohler A."/>
            <person name="Kuo A."/>
            <person name="LaButti K."/>
            <person name="Pangilinan J."/>
            <person name="Lipzen A."/>
            <person name="Riley R."/>
            <person name="Andreopoulos W."/>
            <person name="He G."/>
            <person name="Johnson J."/>
            <person name="Nolan M."/>
            <person name="Tritt A."/>
            <person name="Barry K.W."/>
            <person name="Grigoriev I.V."/>
            <person name="Nagy L.G."/>
            <person name="Hibbett D."/>
            <person name="Henrissat B."/>
            <person name="Matheny P.B."/>
            <person name="Labbe J."/>
            <person name="Martin F.M."/>
        </authorList>
    </citation>
    <scope>NUCLEOTIDE SEQUENCE</scope>
    <source>
        <strain evidence="1">FP105234-sp</strain>
    </source>
</reference>
<dbReference type="EMBL" id="MU275895">
    <property type="protein sequence ID" value="KAI0047935.1"/>
    <property type="molecule type" value="Genomic_DNA"/>
</dbReference>